<proteinExistence type="predicted"/>
<dbReference type="PANTHER" id="PTHR33562">
    <property type="entry name" value="ATILLA, ISOFORM B-RELATED-RELATED"/>
    <property type="match status" value="1"/>
</dbReference>
<protein>
    <submittedName>
        <fullName evidence="4">Lymphocyte antigen 6B-like</fullName>
    </submittedName>
</protein>
<evidence type="ECO:0000313" key="4">
    <source>
        <dbReference type="RefSeq" id="XP_035674656.1"/>
    </source>
</evidence>
<feature type="transmembrane region" description="Helical" evidence="2">
    <location>
        <begin position="163"/>
        <end position="181"/>
    </location>
</feature>
<evidence type="ECO:0000256" key="2">
    <source>
        <dbReference type="SAM" id="Phobius"/>
    </source>
</evidence>
<accession>A0A9J7MPS4</accession>
<dbReference type="InterPro" id="IPR050975">
    <property type="entry name" value="Sleep_regulator"/>
</dbReference>
<reference evidence="4" key="2">
    <citation type="submission" date="2025-08" db="UniProtKB">
        <authorList>
            <consortium name="RefSeq"/>
        </authorList>
    </citation>
    <scope>IDENTIFICATION</scope>
    <source>
        <strain evidence="4">S238N-H82</strain>
        <tissue evidence="4">Testes</tissue>
    </source>
</reference>
<dbReference type="Gene3D" id="2.10.60.10">
    <property type="entry name" value="CD59"/>
    <property type="match status" value="1"/>
</dbReference>
<keyword evidence="3" id="KW-1185">Reference proteome</keyword>
<dbReference type="SUPFAM" id="SSF57302">
    <property type="entry name" value="Snake toxin-like"/>
    <property type="match status" value="1"/>
</dbReference>
<dbReference type="AlphaFoldDB" id="A0A9J7MPS4"/>
<dbReference type="PANTHER" id="PTHR33562:SF28">
    <property type="entry name" value="PROTEIN QUIVER"/>
    <property type="match status" value="1"/>
</dbReference>
<name>A0A9J7MPS4_BRAFL</name>
<gene>
    <name evidence="4" type="primary">LOC118414605</name>
</gene>
<keyword evidence="2" id="KW-0812">Transmembrane</keyword>
<dbReference type="Proteomes" id="UP000001554">
    <property type="component" value="Chromosome 4"/>
</dbReference>
<dbReference type="InterPro" id="IPR045860">
    <property type="entry name" value="Snake_toxin-like_sf"/>
</dbReference>
<dbReference type="RefSeq" id="XP_035674656.1">
    <property type="nucleotide sequence ID" value="XM_035818763.1"/>
</dbReference>
<evidence type="ECO:0000313" key="3">
    <source>
        <dbReference type="Proteomes" id="UP000001554"/>
    </source>
</evidence>
<organism evidence="3 4">
    <name type="scientific">Branchiostoma floridae</name>
    <name type="common">Florida lancelet</name>
    <name type="synonym">Amphioxus</name>
    <dbReference type="NCBI Taxonomy" id="7739"/>
    <lineage>
        <taxon>Eukaryota</taxon>
        <taxon>Metazoa</taxon>
        <taxon>Chordata</taxon>
        <taxon>Cephalochordata</taxon>
        <taxon>Leptocardii</taxon>
        <taxon>Amphioxiformes</taxon>
        <taxon>Branchiostomatidae</taxon>
        <taxon>Branchiostoma</taxon>
    </lineage>
</organism>
<evidence type="ECO:0000256" key="1">
    <source>
        <dbReference type="ARBA" id="ARBA00022729"/>
    </source>
</evidence>
<dbReference type="OMA" id="CIFENDA"/>
<reference evidence="3" key="1">
    <citation type="journal article" date="2020" name="Nat. Ecol. Evol.">
        <title>Deeply conserved synteny resolves early events in vertebrate evolution.</title>
        <authorList>
            <person name="Simakov O."/>
            <person name="Marletaz F."/>
            <person name="Yue J.X."/>
            <person name="O'Connell B."/>
            <person name="Jenkins J."/>
            <person name="Brandt A."/>
            <person name="Calef R."/>
            <person name="Tung C.H."/>
            <person name="Huang T.K."/>
            <person name="Schmutz J."/>
            <person name="Satoh N."/>
            <person name="Yu J.K."/>
            <person name="Putnam N.H."/>
            <person name="Green R.E."/>
            <person name="Rokhsar D.S."/>
        </authorList>
    </citation>
    <scope>NUCLEOTIDE SEQUENCE [LARGE SCALE GENOMIC DNA]</scope>
    <source>
        <strain evidence="3">S238N-H82</strain>
    </source>
</reference>
<dbReference type="CDD" id="cd00117">
    <property type="entry name" value="TFP"/>
    <property type="match status" value="1"/>
</dbReference>
<keyword evidence="2" id="KW-1133">Transmembrane helix</keyword>
<dbReference type="KEGG" id="bfo:118414605"/>
<sequence length="182" mass="19271">MSQTEVRVKLLIVFLQKLELKCAHNLSQGQTGDRMAGAGRLQLPVLALGLLLMAVQGTDGLRCYSCSATTGHPCQHDPAGLGPSSVRQCDASSDSCVTEYSYSTTNKSVTEFGRHCGHSLSCIGCLPLPNTDKAVCTSCCKTDLCNTDPGVTSGTATTARRHILLLLASSLLATILHVMFVK</sequence>
<dbReference type="OrthoDB" id="10362527at2759"/>
<keyword evidence="2" id="KW-0472">Membrane</keyword>
<keyword evidence="1" id="KW-0732">Signal</keyword>
<dbReference type="GeneID" id="118414605"/>